<evidence type="ECO:0000256" key="1">
    <source>
        <dbReference type="SAM" id="Phobius"/>
    </source>
</evidence>
<keyword evidence="3" id="KW-1185">Reference proteome</keyword>
<keyword evidence="1" id="KW-0472">Membrane</keyword>
<protein>
    <submittedName>
        <fullName evidence="2">Uncharacterized protein</fullName>
    </submittedName>
</protein>
<keyword evidence="1" id="KW-1133">Transmembrane helix</keyword>
<reference evidence="3" key="1">
    <citation type="submission" date="2016-10" db="EMBL/GenBank/DDBJ databases">
        <authorList>
            <person name="Varghese N."/>
            <person name="Submissions S."/>
        </authorList>
    </citation>
    <scope>NUCLEOTIDE SEQUENCE [LARGE SCALE GENOMIC DNA]</scope>
    <source>
        <strain evidence="3">DSM 45789</strain>
    </source>
</reference>
<dbReference type="OrthoDB" id="2986307at2"/>
<accession>A0A1I6SVY2</accession>
<dbReference type="RefSeq" id="WP_091837551.1">
    <property type="nucleotide sequence ID" value="NZ_FPAA01000008.1"/>
</dbReference>
<gene>
    <name evidence="2" type="ORF">SAMN05444972_10876</name>
</gene>
<organism evidence="2 3">
    <name type="scientific">Marininema halotolerans</name>
    <dbReference type="NCBI Taxonomy" id="1155944"/>
    <lineage>
        <taxon>Bacteria</taxon>
        <taxon>Bacillati</taxon>
        <taxon>Bacillota</taxon>
        <taxon>Bacilli</taxon>
        <taxon>Bacillales</taxon>
        <taxon>Thermoactinomycetaceae</taxon>
        <taxon>Marininema</taxon>
    </lineage>
</organism>
<feature type="transmembrane region" description="Helical" evidence="1">
    <location>
        <begin position="281"/>
        <end position="301"/>
    </location>
</feature>
<dbReference type="Proteomes" id="UP000198660">
    <property type="component" value="Unassembled WGS sequence"/>
</dbReference>
<evidence type="ECO:0000313" key="3">
    <source>
        <dbReference type="Proteomes" id="UP000198660"/>
    </source>
</evidence>
<dbReference type="AlphaFoldDB" id="A0A1I6SVY2"/>
<dbReference type="EMBL" id="FPAA01000008">
    <property type="protein sequence ID" value="SFS81050.1"/>
    <property type="molecule type" value="Genomic_DNA"/>
</dbReference>
<sequence>MVVWMMIWISLWGTTHSEGVVHHVDLMNAASSIEVPLQENDSLTEEWLRTKDYLVVDPTTGKVQGVWIQSFPQHGIPKGKWHFIYPSYKRVPGRTMKEGPLQPKIRVNSQDGMAFLPMRKPGQRNVRIHWTGVSGEKGVTEITVKIPKITIQVDRQEDRETKMSARLVGKDVRGSFMIAVAKMNGKIIKSGPGKSQISSPLSSGQYLLRTVFHGEVGGTPIAIYDTKRLLIQDHRTKIYPINTAYDNEYITDKQARAAMDKMKKSGYLADPIHEYASKQNVYLWILIWTVLMILAFIRWQWKEKRGQ</sequence>
<evidence type="ECO:0000313" key="2">
    <source>
        <dbReference type="EMBL" id="SFS81050.1"/>
    </source>
</evidence>
<proteinExistence type="predicted"/>
<name>A0A1I6SVY2_9BACL</name>
<keyword evidence="1" id="KW-0812">Transmembrane</keyword>